<feature type="transmembrane region" description="Helical" evidence="1">
    <location>
        <begin position="97"/>
        <end position="120"/>
    </location>
</feature>
<comment type="caution">
    <text evidence="2">The sequence shown here is derived from an EMBL/GenBank/DDBJ whole genome shotgun (WGS) entry which is preliminary data.</text>
</comment>
<feature type="transmembrane region" description="Helical" evidence="1">
    <location>
        <begin position="153"/>
        <end position="174"/>
    </location>
</feature>
<evidence type="ECO:0008006" key="4">
    <source>
        <dbReference type="Google" id="ProtNLM"/>
    </source>
</evidence>
<keyword evidence="1" id="KW-0812">Transmembrane</keyword>
<protein>
    <recommendedName>
        <fullName evidence="4">DUF2628 domain-containing protein</fullName>
    </recommendedName>
</protein>
<dbReference type="InterPro" id="IPR024399">
    <property type="entry name" value="DUF2628"/>
</dbReference>
<dbReference type="Proteomes" id="UP000551878">
    <property type="component" value="Unassembled WGS sequence"/>
</dbReference>
<reference evidence="2 3" key="1">
    <citation type="submission" date="2020-08" db="EMBL/GenBank/DDBJ databases">
        <title>Genomic Encyclopedia of Type Strains, Phase IV (KMG-IV): sequencing the most valuable type-strain genomes for metagenomic binning, comparative biology and taxonomic classification.</title>
        <authorList>
            <person name="Goeker M."/>
        </authorList>
    </citation>
    <scope>NUCLEOTIDE SEQUENCE [LARGE SCALE GENOMIC DNA]</scope>
    <source>
        <strain evidence="2 3">DSM 24696</strain>
    </source>
</reference>
<keyword evidence="1" id="KW-0472">Membrane</keyword>
<gene>
    <name evidence="2" type="ORF">HNQ41_002445</name>
</gene>
<dbReference type="Pfam" id="PF10947">
    <property type="entry name" value="DUF2628"/>
    <property type="match status" value="1"/>
</dbReference>
<evidence type="ECO:0000313" key="3">
    <source>
        <dbReference type="Proteomes" id="UP000551878"/>
    </source>
</evidence>
<name>A0A840QSI0_9BACI</name>
<feature type="transmembrane region" description="Helical" evidence="1">
    <location>
        <begin position="65"/>
        <end position="85"/>
    </location>
</feature>
<evidence type="ECO:0000256" key="1">
    <source>
        <dbReference type="SAM" id="Phobius"/>
    </source>
</evidence>
<sequence>MTRNHKHSFKQNEEQQYQKYIGSNSPTYIDAWKQAKNPATFTGWNWSAFLFAPVWFGYRHMYGWATGYFLVSLLILLLVSFWPWLQFIGVPGPESTVLVSIIGHLAIHALVGIFGNAIYFRHIQRRIQLEHENKEKELQAAIPLFQAAGASRLAAMITTVTLIIVFSAPMTWAATYTYSPPLPEGVYLHLEDDPAPEKLIDVQDDFTFERYNATLQLLLVLDEPIGQESVNITIYKDDKQHTEQNYTYFSGQHIHIDLLDTDYPLNEPGEYNVHVEVPGLYDEQIPFFLE</sequence>
<proteinExistence type="predicted"/>
<dbReference type="AlphaFoldDB" id="A0A840QSI0"/>
<evidence type="ECO:0000313" key="2">
    <source>
        <dbReference type="EMBL" id="MBB5174251.1"/>
    </source>
</evidence>
<accession>A0A840QSI0</accession>
<keyword evidence="1" id="KW-1133">Transmembrane helix</keyword>
<dbReference type="RefSeq" id="WP_184664682.1">
    <property type="nucleotide sequence ID" value="NZ_JACHHB010000011.1"/>
</dbReference>
<organism evidence="2 3">
    <name type="scientific">Texcoconibacillus texcoconensis</name>
    <dbReference type="NCBI Taxonomy" id="1095777"/>
    <lineage>
        <taxon>Bacteria</taxon>
        <taxon>Bacillati</taxon>
        <taxon>Bacillota</taxon>
        <taxon>Bacilli</taxon>
        <taxon>Bacillales</taxon>
        <taxon>Bacillaceae</taxon>
        <taxon>Texcoconibacillus</taxon>
    </lineage>
</organism>
<dbReference type="EMBL" id="JACHHB010000011">
    <property type="protein sequence ID" value="MBB5174251.1"/>
    <property type="molecule type" value="Genomic_DNA"/>
</dbReference>
<keyword evidence="3" id="KW-1185">Reference proteome</keyword>